<keyword evidence="7" id="KW-0443">Lipid metabolism</keyword>
<evidence type="ECO:0000313" key="14">
    <source>
        <dbReference type="Proteomes" id="UP000719412"/>
    </source>
</evidence>
<dbReference type="PANTHER" id="PTHR12560">
    <property type="entry name" value="LONGEVITY ASSURANCE FACTOR 1 LAG1"/>
    <property type="match status" value="1"/>
</dbReference>
<evidence type="ECO:0000256" key="11">
    <source>
        <dbReference type="SAM" id="Phobius"/>
    </source>
</evidence>
<feature type="transmembrane region" description="Helical" evidence="11">
    <location>
        <begin position="627"/>
        <end position="653"/>
    </location>
</feature>
<evidence type="ECO:0000256" key="1">
    <source>
        <dbReference type="ARBA" id="ARBA00004127"/>
    </source>
</evidence>
<feature type="transmembrane region" description="Helical" evidence="11">
    <location>
        <begin position="296"/>
        <end position="316"/>
    </location>
</feature>
<dbReference type="CDD" id="cd00086">
    <property type="entry name" value="homeodomain"/>
    <property type="match status" value="1"/>
</dbReference>
<dbReference type="PANTHER" id="PTHR12560:SF0">
    <property type="entry name" value="LD18904P"/>
    <property type="match status" value="1"/>
</dbReference>
<feature type="transmembrane region" description="Helical" evidence="11">
    <location>
        <begin position="897"/>
        <end position="915"/>
    </location>
</feature>
<evidence type="ECO:0000256" key="5">
    <source>
        <dbReference type="ARBA" id="ARBA00022692"/>
    </source>
</evidence>
<evidence type="ECO:0000256" key="7">
    <source>
        <dbReference type="ARBA" id="ARBA00023098"/>
    </source>
</evidence>
<dbReference type="InterPro" id="IPR016439">
    <property type="entry name" value="Lag1/Lac1-like"/>
</dbReference>
<dbReference type="GO" id="GO:0003677">
    <property type="term" value="F:DNA binding"/>
    <property type="evidence" value="ECO:0007669"/>
    <property type="project" value="InterPro"/>
</dbReference>
<proteinExistence type="predicted"/>
<comment type="pathway">
    <text evidence="4">Sphingolipid metabolism.</text>
</comment>
<keyword evidence="5 10" id="KW-0812">Transmembrane</keyword>
<reference evidence="13" key="2">
    <citation type="submission" date="2021-08" db="EMBL/GenBank/DDBJ databases">
        <authorList>
            <person name="Eriksson T."/>
        </authorList>
    </citation>
    <scope>NUCLEOTIDE SEQUENCE</scope>
    <source>
        <strain evidence="13">Stoneville</strain>
        <tissue evidence="13">Whole head</tissue>
    </source>
</reference>
<gene>
    <name evidence="13" type="ORF">GEV33_010436</name>
</gene>
<dbReference type="Pfam" id="PF03798">
    <property type="entry name" value="TRAM_LAG1_CLN8"/>
    <property type="match status" value="4"/>
</dbReference>
<comment type="pathway">
    <text evidence="3">Lipid metabolism; sphingolipid metabolism.</text>
</comment>
<accession>A0A8J6HDE0</accession>
<keyword evidence="14" id="KW-1185">Reference proteome</keyword>
<feature type="transmembrane region" description="Helical" evidence="11">
    <location>
        <begin position="393"/>
        <end position="414"/>
    </location>
</feature>
<keyword evidence="6 11" id="KW-1133">Transmembrane helix</keyword>
<evidence type="ECO:0000313" key="13">
    <source>
        <dbReference type="EMBL" id="KAH0812352.1"/>
    </source>
</evidence>
<dbReference type="GO" id="GO:0046513">
    <property type="term" value="P:ceramide biosynthetic process"/>
    <property type="evidence" value="ECO:0007669"/>
    <property type="project" value="InterPro"/>
</dbReference>
<dbReference type="SMART" id="SM00724">
    <property type="entry name" value="TLC"/>
    <property type="match status" value="4"/>
</dbReference>
<dbReference type="PROSITE" id="PS50922">
    <property type="entry name" value="TLC"/>
    <property type="match status" value="2"/>
</dbReference>
<organism evidence="13 14">
    <name type="scientific">Tenebrio molitor</name>
    <name type="common">Yellow mealworm beetle</name>
    <dbReference type="NCBI Taxonomy" id="7067"/>
    <lineage>
        <taxon>Eukaryota</taxon>
        <taxon>Metazoa</taxon>
        <taxon>Ecdysozoa</taxon>
        <taxon>Arthropoda</taxon>
        <taxon>Hexapoda</taxon>
        <taxon>Insecta</taxon>
        <taxon>Pterygota</taxon>
        <taxon>Neoptera</taxon>
        <taxon>Endopterygota</taxon>
        <taxon>Coleoptera</taxon>
        <taxon>Polyphaga</taxon>
        <taxon>Cucujiformia</taxon>
        <taxon>Tenebrionidae</taxon>
        <taxon>Tenebrio</taxon>
    </lineage>
</organism>
<keyword evidence="8 10" id="KW-0472">Membrane</keyword>
<evidence type="ECO:0000256" key="4">
    <source>
        <dbReference type="ARBA" id="ARBA00004991"/>
    </source>
</evidence>
<dbReference type="UniPathway" id="UPA00222"/>
<dbReference type="FunFam" id="1.10.10.60:FF:000020">
    <property type="entry name" value="Ceramide synthase 5"/>
    <property type="match status" value="3"/>
</dbReference>
<dbReference type="GO" id="GO:0005789">
    <property type="term" value="C:endoplasmic reticulum membrane"/>
    <property type="evidence" value="ECO:0007669"/>
    <property type="project" value="UniProtKB-SubCell"/>
</dbReference>
<dbReference type="Proteomes" id="UP000719412">
    <property type="component" value="Unassembled WGS sequence"/>
</dbReference>
<dbReference type="InterPro" id="IPR006634">
    <property type="entry name" value="TLC-dom"/>
</dbReference>
<evidence type="ECO:0000256" key="6">
    <source>
        <dbReference type="ARBA" id="ARBA00022989"/>
    </source>
</evidence>
<protein>
    <recommendedName>
        <fullName evidence="12">TLC domain-containing protein</fullName>
    </recommendedName>
</protein>
<dbReference type="Gene3D" id="1.10.10.60">
    <property type="entry name" value="Homeodomain-like"/>
    <property type="match status" value="4"/>
</dbReference>
<feature type="transmembrane region" description="Helical" evidence="11">
    <location>
        <begin position="673"/>
        <end position="700"/>
    </location>
</feature>
<feature type="transmembrane region" description="Helical" evidence="11">
    <location>
        <begin position="870"/>
        <end position="890"/>
    </location>
</feature>
<dbReference type="AlphaFoldDB" id="A0A8J6HDE0"/>
<evidence type="ECO:0000256" key="3">
    <source>
        <dbReference type="ARBA" id="ARBA00004760"/>
    </source>
</evidence>
<dbReference type="InterPro" id="IPR001356">
    <property type="entry name" value="HD"/>
</dbReference>
<feature type="transmembrane region" description="Helical" evidence="11">
    <location>
        <begin position="595"/>
        <end position="615"/>
    </location>
</feature>
<feature type="transmembrane region" description="Helical" evidence="11">
    <location>
        <begin position="1122"/>
        <end position="1140"/>
    </location>
</feature>
<evidence type="ECO:0000256" key="9">
    <source>
        <dbReference type="ARBA" id="ARBA00049036"/>
    </source>
</evidence>
<feature type="transmembrane region" description="Helical" evidence="11">
    <location>
        <begin position="270"/>
        <end position="289"/>
    </location>
</feature>
<sequence length="1186" mass="139354">MEHQQSVEGAAEGEAQTGISLVWCCPGRFEKGVVAVMTISRRECTVEFESFESCKMAGLYRTVMDTFWSEYIWLPPNTTWQDIAPESSTEIQHPDYRHLFYPLPMALVMLYLRYVLEKYWFAPVGVSLGIKNTKPKKAPSNAVLEKAYIGSKRWKHKQIQGLAKQVDMSERQVERWLRLRKGQNKPSTLTKFCENSWRCLYYTSSFIYGVVVLWNKPWLWSINECCVSLLTISCISLRFSAELAATLRRKCDESLPSNGFPHQSVTSDIWWYYMISMSFYWSLCVSQFFDVKRKDFWQMFIHHIATIVLMCLSWVVNVFRIGSLVLVVHDSADIFLEAAKMAKYSGYQKVCDMIFAIFTVLWIVTRLGVYPFWIIKNTSIDAPRMVPMFPAYYIFNSLLCLLLVLHCFWTYLILKIVANSLNAGKMEGDIRELVWVASPTKYGGVHIQYVDYWNLLCPLPMAVGMLSLRYLLQRYCFAPLGEYLGIKATRWEPAPPDPVLEDVYRRRSLSHSQIVGVAKRIGMTERQVEKWLRRRRKQDRPTVLTKFCQTSWRCSYYCCMFVYGLVVLWKKPWLWDIKECWRGFPESLVITGDIWWYYMISMSFYWSLFIGQFVIDVKRKDFWQMFVHHLATILLMCFSWLAGVFRLGCLVLVVHDCGDVFLEAAKVAKYADYHTTCTAIFCFFTVVWVVTRLGIFPFWIIKHTLTDAMKIVPDFPAYYTFNGLLLLLLALHCFWTYLIFKVVAKVLGEGQVEGDIGLRLGLKQIEVKKAPHNAALEKAYFVSKKWKLDRVRGLAKQLDVSEEEVESWLKLRSAQDAPSVLTKFSESFWRCCYYASAWTAAVLIVWDKPWFWDLDQCWTDFLDQKVTRDVWWHLMITLSFYLSELMGLYFDVKRKDFWPMFIHHVTSIVLFVFVWKSNLYRLNMVGLVLFDCSDILLEMKQALASSLLMDVNVSGDRQLQYLAIFLQGYRLVVVQYIFTKIGLRLGLNQIEVKKAPHNAALEKAYSVSKKWKLDRVRGLAKQLDVSEEEVESWLKLRSAQDRPSVLTKFSESFWRCCYYTSIWTGAILIVWDKPWFWDLDQCWIDIENQTVTRNVWWHLMITLSFYLSELMGLYFDVKRKDFWPMFIHHVTSIVVLFFVWKCHLFRINMVALVLFDCSDILLEIARDMLFTDKPCRDSRSDSDDNL</sequence>
<evidence type="ECO:0000256" key="2">
    <source>
        <dbReference type="ARBA" id="ARBA00004586"/>
    </source>
</evidence>
<evidence type="ECO:0000256" key="8">
    <source>
        <dbReference type="ARBA" id="ARBA00023136"/>
    </source>
</evidence>
<feature type="transmembrane region" description="Helical" evidence="11">
    <location>
        <begin position="1095"/>
        <end position="1115"/>
    </location>
</feature>
<comment type="caution">
    <text evidence="13">The sequence shown here is derived from an EMBL/GenBank/DDBJ whole genome shotgun (WGS) entry which is preliminary data.</text>
</comment>
<comment type="catalytic activity">
    <reaction evidence="9">
        <text>sphinganine + octadecanoyl-CoA = N-(octadecanoyl)-sphinganine + CoA + H(+)</text>
        <dbReference type="Rhea" id="RHEA:36547"/>
        <dbReference type="ChEBI" id="CHEBI:15378"/>
        <dbReference type="ChEBI" id="CHEBI:57287"/>
        <dbReference type="ChEBI" id="CHEBI:57394"/>
        <dbReference type="ChEBI" id="CHEBI:57817"/>
        <dbReference type="ChEBI" id="CHEBI:67033"/>
    </reaction>
    <physiologicalReaction direction="left-to-right" evidence="9">
        <dbReference type="Rhea" id="RHEA:36548"/>
    </physiologicalReaction>
</comment>
<evidence type="ECO:0000259" key="12">
    <source>
        <dbReference type="PROSITE" id="PS50922"/>
    </source>
</evidence>
<dbReference type="GO" id="GO:0050291">
    <property type="term" value="F:sphingosine N-acyltransferase activity"/>
    <property type="evidence" value="ECO:0007669"/>
    <property type="project" value="InterPro"/>
</dbReference>
<comment type="subcellular location">
    <subcellularLocation>
        <location evidence="1">Endomembrane system</location>
        <topology evidence="1">Multi-pass membrane protein</topology>
    </subcellularLocation>
    <subcellularLocation>
        <location evidence="2">Endoplasmic reticulum membrane</location>
    </subcellularLocation>
</comment>
<feature type="transmembrane region" description="Helical" evidence="11">
    <location>
        <begin position="353"/>
        <end position="373"/>
    </location>
</feature>
<feature type="transmembrane region" description="Helical" evidence="11">
    <location>
        <begin position="452"/>
        <end position="472"/>
    </location>
</feature>
<feature type="domain" description="TLC" evidence="12">
    <location>
        <begin position="545"/>
        <end position="748"/>
    </location>
</feature>
<name>A0A8J6HDE0_TENMO</name>
<dbReference type="EMBL" id="JABDTM020026121">
    <property type="protein sequence ID" value="KAH0812352.1"/>
    <property type="molecule type" value="Genomic_DNA"/>
</dbReference>
<reference evidence="13" key="1">
    <citation type="journal article" date="2020" name="J Insects Food Feed">
        <title>The yellow mealworm (Tenebrio molitor) genome: a resource for the emerging insects as food and feed industry.</title>
        <authorList>
            <person name="Eriksson T."/>
            <person name="Andere A."/>
            <person name="Kelstrup H."/>
            <person name="Emery V."/>
            <person name="Picard C."/>
        </authorList>
    </citation>
    <scope>NUCLEOTIDE SEQUENCE</scope>
    <source>
        <strain evidence="13">Stoneville</strain>
        <tissue evidence="13">Whole head</tissue>
    </source>
</reference>
<evidence type="ECO:0000256" key="10">
    <source>
        <dbReference type="PROSITE-ProRule" id="PRU00205"/>
    </source>
</evidence>
<feature type="domain" description="TLC" evidence="12">
    <location>
        <begin position="190"/>
        <end position="422"/>
    </location>
</feature>
<feature type="transmembrane region" description="Helical" evidence="11">
    <location>
        <begin position="721"/>
        <end position="740"/>
    </location>
</feature>